<evidence type="ECO:0000313" key="6">
    <source>
        <dbReference type="Proteomes" id="UP000295504"/>
    </source>
</evidence>
<dbReference type="Gene3D" id="3.40.50.300">
    <property type="entry name" value="P-loop containing nucleotide triphosphate hydrolases"/>
    <property type="match status" value="1"/>
</dbReference>
<dbReference type="InterPro" id="IPR029787">
    <property type="entry name" value="Nucleotide_cyclase"/>
</dbReference>
<dbReference type="InterPro" id="IPR000719">
    <property type="entry name" value="Prot_kinase_dom"/>
</dbReference>
<feature type="domain" description="GGDEF" evidence="4">
    <location>
        <begin position="1484"/>
        <end position="1615"/>
    </location>
</feature>
<dbReference type="SMART" id="SM00220">
    <property type="entry name" value="S_TKc"/>
    <property type="match status" value="1"/>
</dbReference>
<evidence type="ECO:0000256" key="2">
    <source>
        <dbReference type="PROSITE-ProRule" id="PRU00339"/>
    </source>
</evidence>
<dbReference type="Pfam" id="PF00069">
    <property type="entry name" value="Pkinase"/>
    <property type="match status" value="1"/>
</dbReference>
<dbReference type="EMBL" id="SLYC01000060">
    <property type="protein sequence ID" value="TCP95405.1"/>
    <property type="molecule type" value="Genomic_DNA"/>
</dbReference>
<keyword evidence="2" id="KW-0802">TPR repeat</keyword>
<dbReference type="PROSITE" id="PS50887">
    <property type="entry name" value="GGDEF"/>
    <property type="match status" value="1"/>
</dbReference>
<evidence type="ECO:0000256" key="1">
    <source>
        <dbReference type="ARBA" id="ARBA00004167"/>
    </source>
</evidence>
<dbReference type="InterPro" id="IPR011009">
    <property type="entry name" value="Kinase-like_dom_sf"/>
</dbReference>
<evidence type="ECO:0000259" key="4">
    <source>
        <dbReference type="PROSITE" id="PS50887"/>
    </source>
</evidence>
<dbReference type="SUPFAM" id="SSF55781">
    <property type="entry name" value="GAF domain-like"/>
    <property type="match status" value="1"/>
</dbReference>
<dbReference type="InterPro" id="IPR041664">
    <property type="entry name" value="AAA_16"/>
</dbReference>
<dbReference type="GO" id="GO:0052621">
    <property type="term" value="F:diguanylate cyclase activity"/>
    <property type="evidence" value="ECO:0007669"/>
    <property type="project" value="TreeGrafter"/>
</dbReference>
<dbReference type="GO" id="GO:0043709">
    <property type="term" value="P:cell adhesion involved in single-species biofilm formation"/>
    <property type="evidence" value="ECO:0007669"/>
    <property type="project" value="TreeGrafter"/>
</dbReference>
<dbReference type="InterPro" id="IPR043128">
    <property type="entry name" value="Rev_trsase/Diguanyl_cyclase"/>
</dbReference>
<dbReference type="GO" id="GO:0005524">
    <property type="term" value="F:ATP binding"/>
    <property type="evidence" value="ECO:0007669"/>
    <property type="project" value="InterPro"/>
</dbReference>
<protein>
    <submittedName>
        <fullName evidence="5">Diguanylate cyclase (GGDEF)-like protein</fullName>
    </submittedName>
</protein>
<dbReference type="Gene3D" id="1.10.510.10">
    <property type="entry name" value="Transferase(Phosphotransferase) domain 1"/>
    <property type="match status" value="1"/>
</dbReference>
<dbReference type="InterPro" id="IPR011990">
    <property type="entry name" value="TPR-like_helical_dom_sf"/>
</dbReference>
<dbReference type="InterPro" id="IPR000160">
    <property type="entry name" value="GGDEF_dom"/>
</dbReference>
<dbReference type="Pfam" id="PF13424">
    <property type="entry name" value="TPR_12"/>
    <property type="match status" value="1"/>
</dbReference>
<dbReference type="NCBIfam" id="TIGR00254">
    <property type="entry name" value="GGDEF"/>
    <property type="match status" value="1"/>
</dbReference>
<dbReference type="Proteomes" id="UP000295504">
    <property type="component" value="Unassembled WGS sequence"/>
</dbReference>
<dbReference type="SUPFAM" id="SSF55073">
    <property type="entry name" value="Nucleotide cyclase"/>
    <property type="match status" value="1"/>
</dbReference>
<dbReference type="PANTHER" id="PTHR45138:SF9">
    <property type="entry name" value="DIGUANYLATE CYCLASE DGCM-RELATED"/>
    <property type="match status" value="1"/>
</dbReference>
<sequence length="1792" mass="209145">MKLINNRYRILNCIESDSNYSKYIVNDLIKRNEVVFLNIINASDVTRPLIDFCVNNFYNISPCNHPNILSIYTFGIVEHIDDKPCNELKYFYTTEYYENNIIDSMDKPLNNEEILEIYIEIARVLDYLNFNGVIYKFLGLDTLIINKTDGVYSVKLVDLISLQHKALNKQFDDNIALNYLAPEIVSEGGIGEYTDIYSVGIILFYLKTLEKYKPSKLSKKIETCIIDNLKWDLSFYRLIYNLTNSEYRKRPQTIHEVNIKIKEIFSYESEIDDKKYIDNLNFKTPIVGRDLELKEILSSSFNYDEKQNVFLVVVQGYRGIGKTRLLSEVHYKMQLKRIKSIYVSISDDESSFYKIVPKILKQLYKIAPLNILDKYSKELVKLTPEIGSNIAVTPTKELHRDKELLRLYDRVSNFIIEVSQIRPISLALDDFHFSDNSFYKFLEYLVNVNQIKKAPLLIIVAISEDSIKLTESQEFISKCSKYINILNLRLSRLSLEETGQMVNNILGYLRNPIDIATQIYNETEGIPSFIEEILRQLYSQNILYINFNDETQTYEWKINPKIYSEFKLQNNIDEAIVQLINNFSNTKRSLLEIISIFNTSTSIDLIGKMLDLNVDLSTEFYELTKLKILNEKLEDWGYTYGFHSVEVKNYIYNSIDNEKLLLLHKKASDLIEELYKREGRENKDELIFHLLKSNQLDKVIDYCIESGENMFRLRIYSQAIEFYKRAYELVQDKKDYRALEIIMKIGQTYQNLGKNNEAIEAFEEVINISSIIGDKERPIDAKNIIGYIYFLRNDLDKAVDYFKQCIKDAEYINYLEGLLRAAYLLSKTYINTRQILDMDSISVRYLALAHKHNRFDYVGIFLSQKGIAKHIKGYSLEAIEFFNESIEYLEKGEKPQETSGPINSIGLIYLEHFQDVKTARRYFERALSIAQLYHKVEDMVRAYNNITDSYMMDGEYELAVNVLNKNISLSIEYEDEIARFISYVKLVECYINLEEYSKAYSSLIKAQKESKNYLLHSEYNEKFLEISARFYNAMGNYEKVLEILESFNFDQLDIRMKQKVRLIRFIAKANLGLFVYDNELLAIIEAYRKTSYVIDRRVALFTANLYFILNGDFEKSLNIYNEDIELSKVFDNDFFRIRHKFLGALTNNHEEAIDNLELLQTESFNVRHDEIKWLIYYILGNLYLHKKEFFKATNYFLNALDTINRLYSNVPEDFKDNYLLGGGKPLVKQKLLFMESLISDKTQNNSTSQRRNDLSNYFDVSPLKSLIKNPEFYKLALNQYKEQFPLHIDSIEGLISKLSSDTLNNLELTIGLISRNILATSSHIIMKLDNKYDKVVSIGKDIELNEISYMLEKIELSRQPIYINNTDSMENNQKNILYRDAKAIVCLPIFSRDNSECEGIERRKDSDINTILGFLYLESDIVFNNFSTERIEECKKLIPLLSSLLDTYYLKIYSSIDKLTGVYERKFFEKLFKEQVSKATLSNQPFSIIMCDVDHFKKVNDTYGHQKGDKILAEVGSVIKGNIRRTDFAARYGGEEFIILLPNTTKDDAFLVAEKIRKKFKEENLLGRESQLTISCGIASFPQDSTSHEKIIERADQALYKAKDEGRNRSIKWKEGMDFAKNRVDKLAGVITGNVVEDQRNALVLVKAIEMVSSQGTLEDKLYEILGRLIDILEAEEGTVFELEDNMQITNRYCRRRLVEGWIKGLEYNNRLIEKVIDMKQGEYLIDWEDTSSIDVLTGSPNWKSIIIMPIMHNGNIKGIMYFTAFTKYREFDYNSYNLVKLTSGVIAALLT</sequence>
<dbReference type="PROSITE" id="PS50005">
    <property type="entry name" value="TPR"/>
    <property type="match status" value="1"/>
</dbReference>
<dbReference type="GO" id="GO:1902201">
    <property type="term" value="P:negative regulation of bacterial-type flagellum-dependent cell motility"/>
    <property type="evidence" value="ECO:0007669"/>
    <property type="project" value="TreeGrafter"/>
</dbReference>
<dbReference type="InterPro" id="IPR029016">
    <property type="entry name" value="GAF-like_dom_sf"/>
</dbReference>
<dbReference type="FunFam" id="3.30.70.270:FF:000001">
    <property type="entry name" value="Diguanylate cyclase domain protein"/>
    <property type="match status" value="1"/>
</dbReference>
<dbReference type="InterPro" id="IPR050469">
    <property type="entry name" value="Diguanylate_Cyclase"/>
</dbReference>
<dbReference type="GO" id="GO:0005886">
    <property type="term" value="C:plasma membrane"/>
    <property type="evidence" value="ECO:0007669"/>
    <property type="project" value="TreeGrafter"/>
</dbReference>
<comment type="caution">
    <text evidence="5">The sequence shown here is derived from an EMBL/GenBank/DDBJ whole genome shotgun (WGS) entry which is preliminary data.</text>
</comment>
<dbReference type="InterPro" id="IPR027417">
    <property type="entry name" value="P-loop_NTPase"/>
</dbReference>
<dbReference type="SMART" id="SM00267">
    <property type="entry name" value="GGDEF"/>
    <property type="match status" value="1"/>
</dbReference>
<dbReference type="PANTHER" id="PTHR45138">
    <property type="entry name" value="REGULATORY COMPONENTS OF SENSORY TRANSDUCTION SYSTEM"/>
    <property type="match status" value="1"/>
</dbReference>
<dbReference type="OrthoDB" id="9805474at2"/>
<keyword evidence="6" id="KW-1185">Reference proteome</keyword>
<dbReference type="RefSeq" id="WP_132849689.1">
    <property type="nucleotide sequence ID" value="NZ_CP058648.1"/>
</dbReference>
<accession>A0A4R2T0K4</accession>
<gene>
    <name evidence="5" type="ORF">EDD79_10607</name>
</gene>
<evidence type="ECO:0000259" key="3">
    <source>
        <dbReference type="PROSITE" id="PS50011"/>
    </source>
</evidence>
<dbReference type="Gene3D" id="3.30.70.270">
    <property type="match status" value="1"/>
</dbReference>
<reference evidence="5 6" key="1">
    <citation type="submission" date="2019-03" db="EMBL/GenBank/DDBJ databases">
        <title>Genomic Encyclopedia of Type Strains, Phase IV (KMG-IV): sequencing the most valuable type-strain genomes for metagenomic binning, comparative biology and taxonomic classification.</title>
        <authorList>
            <person name="Goeker M."/>
        </authorList>
    </citation>
    <scope>NUCLEOTIDE SEQUENCE [LARGE SCALE GENOMIC DNA]</scope>
    <source>
        <strain evidence="5 6">DSM 100013</strain>
    </source>
</reference>
<dbReference type="Gene3D" id="3.30.450.40">
    <property type="match status" value="1"/>
</dbReference>
<dbReference type="SUPFAM" id="SSF56112">
    <property type="entry name" value="Protein kinase-like (PK-like)"/>
    <property type="match status" value="1"/>
</dbReference>
<organism evidence="5 6">
    <name type="scientific">Serpentinicella alkaliphila</name>
    <dbReference type="NCBI Taxonomy" id="1734049"/>
    <lineage>
        <taxon>Bacteria</taxon>
        <taxon>Bacillati</taxon>
        <taxon>Bacillota</taxon>
        <taxon>Clostridia</taxon>
        <taxon>Peptostreptococcales</taxon>
        <taxon>Natronincolaceae</taxon>
        <taxon>Serpentinicella</taxon>
    </lineage>
</organism>
<proteinExistence type="predicted"/>
<dbReference type="SUPFAM" id="SSF52540">
    <property type="entry name" value="P-loop containing nucleoside triphosphate hydrolases"/>
    <property type="match status" value="1"/>
</dbReference>
<dbReference type="Pfam" id="PF00990">
    <property type="entry name" value="GGDEF"/>
    <property type="match status" value="1"/>
</dbReference>
<dbReference type="InterPro" id="IPR019734">
    <property type="entry name" value="TPR_rpt"/>
</dbReference>
<name>A0A4R2T0K4_9FIRM</name>
<dbReference type="Gene3D" id="1.25.40.10">
    <property type="entry name" value="Tetratricopeptide repeat domain"/>
    <property type="match status" value="3"/>
</dbReference>
<comment type="subcellular location">
    <subcellularLocation>
        <location evidence="1">Membrane</location>
        <topology evidence="1">Single-pass membrane protein</topology>
    </subcellularLocation>
</comment>
<dbReference type="SMART" id="SM00028">
    <property type="entry name" value="TPR"/>
    <property type="match status" value="7"/>
</dbReference>
<evidence type="ECO:0000313" key="5">
    <source>
        <dbReference type="EMBL" id="TCP95405.1"/>
    </source>
</evidence>
<dbReference type="CDD" id="cd01949">
    <property type="entry name" value="GGDEF"/>
    <property type="match status" value="1"/>
</dbReference>
<dbReference type="PROSITE" id="PS50011">
    <property type="entry name" value="PROTEIN_KINASE_DOM"/>
    <property type="match status" value="1"/>
</dbReference>
<dbReference type="GO" id="GO:0004672">
    <property type="term" value="F:protein kinase activity"/>
    <property type="evidence" value="ECO:0007669"/>
    <property type="project" value="InterPro"/>
</dbReference>
<dbReference type="SUPFAM" id="SSF48452">
    <property type="entry name" value="TPR-like"/>
    <property type="match status" value="2"/>
</dbReference>
<feature type="repeat" description="TPR" evidence="2">
    <location>
        <begin position="739"/>
        <end position="772"/>
    </location>
</feature>
<feature type="domain" description="Protein kinase" evidence="3">
    <location>
        <begin position="1"/>
        <end position="265"/>
    </location>
</feature>
<dbReference type="Pfam" id="PF13191">
    <property type="entry name" value="AAA_16"/>
    <property type="match status" value="1"/>
</dbReference>